<evidence type="ECO:0000256" key="1">
    <source>
        <dbReference type="ARBA" id="ARBA00001933"/>
    </source>
</evidence>
<comment type="cofactor">
    <cofactor evidence="1 5">
        <name>pyridoxal 5'-phosphate</name>
        <dbReference type="ChEBI" id="CHEBI:597326"/>
    </cofactor>
</comment>
<dbReference type="InterPro" id="IPR015421">
    <property type="entry name" value="PyrdxlP-dep_Trfase_major"/>
</dbReference>
<dbReference type="Gene3D" id="3.90.1150.170">
    <property type="match status" value="2"/>
</dbReference>
<dbReference type="InterPro" id="IPR010977">
    <property type="entry name" value="Aromatic_deC"/>
</dbReference>
<organism evidence="6 7">
    <name type="scientific">Leptothoe kymatousa TAU-MAC 1615</name>
    <dbReference type="NCBI Taxonomy" id="2364775"/>
    <lineage>
        <taxon>Bacteria</taxon>
        <taxon>Bacillati</taxon>
        <taxon>Cyanobacteriota</taxon>
        <taxon>Cyanophyceae</taxon>
        <taxon>Nodosilineales</taxon>
        <taxon>Cymatolegaceae</taxon>
        <taxon>Leptothoe</taxon>
        <taxon>Leptothoe kymatousa</taxon>
    </lineage>
</organism>
<evidence type="ECO:0000256" key="3">
    <source>
        <dbReference type="ARBA" id="ARBA00022898"/>
    </source>
</evidence>
<proteinExistence type="inferred from homology"/>
<keyword evidence="3 5" id="KW-0663">Pyridoxal phosphate</keyword>
<sequence length="522" mass="58129">MDSKSFSTLAPNSVINLPAPKLSNSTNQINLATEHICRGFDWNSEIWDRVASEINLLVQKASTNWDNRPCVPHDDAKHIRNVFQQPLPVKAVEFNTLLGHLHKVVDYSGYNGHPRWLAYITSSPDPVGVLGAFFTAAINQNNNLWRIAPGATSIELQCIEWFKEMFDLGADWEGIFSSGGQLANIIACATARHLQCPWDVRRHGVAGPEGSGRLKFYTSDQAHYCHHQAVELLGMGSEAIRVVPSDSFYRMRLDRLAEMVAEDRAQGHIPVAVIATAGTVGTGAIDPLDDLVEWIQNQDEKIWLHIDGAYGLPAYLVPEVSFQMAAMRHADSISFDPHKWLYSPLDAGVTLVRHPHALRQTFGFQVSYLDQNLLDTCGVDLVDFTPENSRPARAFKVWLGLMAHGIEGFRTQIGQDIRLIKYMAKLIETTPDLVLMTEPDLSIVCWRVEPQGYQGNEEDLNHLQVHILEELEKQNIAFLSKAKLHGGKLALRACVVNFRTQATDIEATVQASADIGRQAAQA</sequence>
<dbReference type="PANTHER" id="PTHR11999:SF70">
    <property type="entry name" value="MIP05841P"/>
    <property type="match status" value="1"/>
</dbReference>
<dbReference type="Gene3D" id="3.40.640.10">
    <property type="entry name" value="Type I PLP-dependent aspartate aminotransferase-like (Major domain)"/>
    <property type="match status" value="1"/>
</dbReference>
<protein>
    <submittedName>
        <fullName evidence="6">Uncharacterized protein</fullName>
    </submittedName>
</protein>
<evidence type="ECO:0000313" key="6">
    <source>
        <dbReference type="EMBL" id="MBT9312007.1"/>
    </source>
</evidence>
<evidence type="ECO:0000256" key="2">
    <source>
        <dbReference type="ARBA" id="ARBA00022793"/>
    </source>
</evidence>
<dbReference type="Proteomes" id="UP001196661">
    <property type="component" value="Unassembled WGS sequence"/>
</dbReference>
<keyword evidence="7" id="KW-1185">Reference proteome</keyword>
<keyword evidence="4 5" id="KW-0456">Lyase</keyword>
<evidence type="ECO:0000256" key="4">
    <source>
        <dbReference type="ARBA" id="ARBA00023239"/>
    </source>
</evidence>
<dbReference type="PANTHER" id="PTHR11999">
    <property type="entry name" value="GROUP II PYRIDOXAL-5-PHOSPHATE DECARBOXYLASE"/>
    <property type="match status" value="1"/>
</dbReference>
<reference evidence="6 7" key="1">
    <citation type="journal article" date="2021" name="Mar. Drugs">
        <title>Genome Reduction and Secondary Metabolism of the Marine Sponge-Associated Cyanobacterium Leptothoe.</title>
        <authorList>
            <person name="Konstantinou D."/>
            <person name="Popin R.V."/>
            <person name="Fewer D.P."/>
            <person name="Sivonen K."/>
            <person name="Gkelis S."/>
        </authorList>
    </citation>
    <scope>NUCLEOTIDE SEQUENCE [LARGE SCALE GENOMIC DNA]</scope>
    <source>
        <strain evidence="6 7">TAU-MAC 1615</strain>
    </source>
</reference>
<comment type="similarity">
    <text evidence="5">Belongs to the group II decarboxylase family.</text>
</comment>
<keyword evidence="2" id="KW-0210">Decarboxylase</keyword>
<dbReference type="InterPro" id="IPR015424">
    <property type="entry name" value="PyrdxlP-dep_Trfase"/>
</dbReference>
<dbReference type="SUPFAM" id="SSF53383">
    <property type="entry name" value="PLP-dependent transferases"/>
    <property type="match status" value="1"/>
</dbReference>
<dbReference type="InterPro" id="IPR002129">
    <property type="entry name" value="PyrdxlP-dep_de-COase"/>
</dbReference>
<dbReference type="EMBL" id="JADOER010000004">
    <property type="protein sequence ID" value="MBT9312007.1"/>
    <property type="molecule type" value="Genomic_DNA"/>
</dbReference>
<gene>
    <name evidence="6" type="ORF">IXB28_07295</name>
</gene>
<comment type="caution">
    <text evidence="6">The sequence shown here is derived from an EMBL/GenBank/DDBJ whole genome shotgun (WGS) entry which is preliminary data.</text>
</comment>
<accession>A0ABS5Y2F0</accession>
<dbReference type="Pfam" id="PF00282">
    <property type="entry name" value="Pyridoxal_deC"/>
    <property type="match status" value="1"/>
</dbReference>
<evidence type="ECO:0000256" key="5">
    <source>
        <dbReference type="RuleBase" id="RU000382"/>
    </source>
</evidence>
<name>A0ABS5Y2F0_9CYAN</name>
<evidence type="ECO:0000313" key="7">
    <source>
        <dbReference type="Proteomes" id="UP001196661"/>
    </source>
</evidence>